<feature type="region of interest" description="Disordered" evidence="1">
    <location>
        <begin position="1"/>
        <end position="51"/>
    </location>
</feature>
<dbReference type="EMBL" id="JACASF010000022">
    <property type="protein sequence ID" value="KAF6403677.1"/>
    <property type="molecule type" value="Genomic_DNA"/>
</dbReference>
<keyword evidence="4" id="KW-1185">Reference proteome</keyword>
<feature type="transmembrane region" description="Helical" evidence="2">
    <location>
        <begin position="165"/>
        <end position="185"/>
    </location>
</feature>
<sequence length="230" mass="25560">MPSLRPPGDENLQAGVYGGGGRRRPEDAHSDKSDQTAFIPPPLTDQGSPRDLWLRSRKGKRLSLSLREASTKRSSFAWASFETRNPTPFALPAPERARERAACTPFTSFLPGEGSGHSLSGSLAGRREALAAAGREMMIFYLLWGCRVWDMCVCNCMCVHMCASVYLYVCACVYLYVCACVYLCVLCVYCVCLYVCACVYSSVCMCILMCTCMWVHMHTHVRACLNLEVQ</sequence>
<dbReference type="InParanoid" id="A0A7J8BYK2"/>
<organism evidence="3 4">
    <name type="scientific">Molossus molossus</name>
    <name type="common">Pallas' mastiff bat</name>
    <name type="synonym">Vespertilio molossus</name>
    <dbReference type="NCBI Taxonomy" id="27622"/>
    <lineage>
        <taxon>Eukaryota</taxon>
        <taxon>Metazoa</taxon>
        <taxon>Chordata</taxon>
        <taxon>Craniata</taxon>
        <taxon>Vertebrata</taxon>
        <taxon>Euteleostomi</taxon>
        <taxon>Mammalia</taxon>
        <taxon>Eutheria</taxon>
        <taxon>Laurasiatheria</taxon>
        <taxon>Chiroptera</taxon>
        <taxon>Yangochiroptera</taxon>
        <taxon>Molossidae</taxon>
        <taxon>Molossus</taxon>
    </lineage>
</organism>
<gene>
    <name evidence="3" type="ORF">HJG59_010075</name>
</gene>
<feature type="compositionally biased region" description="Basic and acidic residues" evidence="1">
    <location>
        <begin position="23"/>
        <end position="34"/>
    </location>
</feature>
<evidence type="ECO:0000313" key="3">
    <source>
        <dbReference type="EMBL" id="KAF6403677.1"/>
    </source>
</evidence>
<comment type="caution">
    <text evidence="3">The sequence shown here is derived from an EMBL/GenBank/DDBJ whole genome shotgun (WGS) entry which is preliminary data.</text>
</comment>
<proteinExistence type="predicted"/>
<accession>A0A7J8BYK2</accession>
<evidence type="ECO:0000313" key="4">
    <source>
        <dbReference type="Proteomes" id="UP000550707"/>
    </source>
</evidence>
<dbReference type="Proteomes" id="UP000550707">
    <property type="component" value="Unassembled WGS sequence"/>
</dbReference>
<evidence type="ECO:0000256" key="2">
    <source>
        <dbReference type="SAM" id="Phobius"/>
    </source>
</evidence>
<reference evidence="3 4" key="1">
    <citation type="journal article" date="2020" name="Nature">
        <title>Six reference-quality genomes reveal evolution of bat adaptations.</title>
        <authorList>
            <person name="Jebb D."/>
            <person name="Huang Z."/>
            <person name="Pippel M."/>
            <person name="Hughes G.M."/>
            <person name="Lavrichenko K."/>
            <person name="Devanna P."/>
            <person name="Winkler S."/>
            <person name="Jermiin L.S."/>
            <person name="Skirmuntt E.C."/>
            <person name="Katzourakis A."/>
            <person name="Burkitt-Gray L."/>
            <person name="Ray D.A."/>
            <person name="Sullivan K.A.M."/>
            <person name="Roscito J.G."/>
            <person name="Kirilenko B.M."/>
            <person name="Davalos L.M."/>
            <person name="Corthals A.P."/>
            <person name="Power M.L."/>
            <person name="Jones G."/>
            <person name="Ransome R.D."/>
            <person name="Dechmann D.K.N."/>
            <person name="Locatelli A.G."/>
            <person name="Puechmaille S.J."/>
            <person name="Fedrigo O."/>
            <person name="Jarvis E.D."/>
            <person name="Hiller M."/>
            <person name="Vernes S.C."/>
            <person name="Myers E.W."/>
            <person name="Teeling E.C."/>
        </authorList>
    </citation>
    <scope>NUCLEOTIDE SEQUENCE [LARGE SCALE GENOMIC DNA]</scope>
    <source>
        <strain evidence="3">MMolMol1</strain>
        <tissue evidence="3">Muscle</tissue>
    </source>
</reference>
<keyword evidence="2" id="KW-0812">Transmembrane</keyword>
<evidence type="ECO:0000256" key="1">
    <source>
        <dbReference type="SAM" id="MobiDB-lite"/>
    </source>
</evidence>
<protein>
    <submittedName>
        <fullName evidence="3">Uncharacterized protein</fullName>
    </submittedName>
</protein>
<keyword evidence="2" id="KW-1133">Transmembrane helix</keyword>
<name>A0A7J8BYK2_MOLMO</name>
<feature type="transmembrane region" description="Helical" evidence="2">
    <location>
        <begin position="192"/>
        <end position="217"/>
    </location>
</feature>
<dbReference type="AlphaFoldDB" id="A0A7J8BYK2"/>
<keyword evidence="2" id="KW-0472">Membrane</keyword>